<evidence type="ECO:0000256" key="1">
    <source>
        <dbReference type="SAM" id="MobiDB-lite"/>
    </source>
</evidence>
<organism evidence="2">
    <name type="scientific">mine drainage metagenome</name>
    <dbReference type="NCBI Taxonomy" id="410659"/>
    <lineage>
        <taxon>unclassified sequences</taxon>
        <taxon>metagenomes</taxon>
        <taxon>ecological metagenomes</taxon>
    </lineage>
</organism>
<feature type="compositionally biased region" description="Basic and acidic residues" evidence="1">
    <location>
        <begin position="9"/>
        <end position="20"/>
    </location>
</feature>
<comment type="caution">
    <text evidence="2">The sequence shown here is derived from an EMBL/GenBank/DDBJ whole genome shotgun (WGS) entry which is preliminary data.</text>
</comment>
<reference evidence="2" key="1">
    <citation type="submission" date="2009-10" db="EMBL/GenBank/DDBJ databases">
        <title>Diversity of trophic interactions inside an arsenic-rich microbial ecosystem.</title>
        <authorList>
            <person name="Bertin P.N."/>
            <person name="Heinrich-Salmeron A."/>
            <person name="Pelletier E."/>
            <person name="Goulhen-Chollet F."/>
            <person name="Arsene-Ploetze F."/>
            <person name="Gallien S."/>
            <person name="Calteau A."/>
            <person name="Vallenet D."/>
            <person name="Casiot C."/>
            <person name="Chane-Woon-Ming B."/>
            <person name="Giloteaux L."/>
            <person name="Barakat M."/>
            <person name="Bonnefoy V."/>
            <person name="Bruneel O."/>
            <person name="Chandler M."/>
            <person name="Cleiss J."/>
            <person name="Duran R."/>
            <person name="Elbaz-Poulichet F."/>
            <person name="Fonknechten N."/>
            <person name="Lauga B."/>
            <person name="Mornico D."/>
            <person name="Ortet P."/>
            <person name="Schaeffer C."/>
            <person name="Siguier P."/>
            <person name="Alexander Thil Smith A."/>
            <person name="Van Dorsselaer A."/>
            <person name="Weissenbach J."/>
            <person name="Medigue C."/>
            <person name="Le Paslier D."/>
        </authorList>
    </citation>
    <scope>NUCLEOTIDE SEQUENCE</scope>
</reference>
<feature type="region of interest" description="Disordered" evidence="1">
    <location>
        <begin position="1"/>
        <end position="23"/>
    </location>
</feature>
<sequence length="78" mass="8621">MVRPKGRAGSRESRRVDADQNKPPSTVFQALEWIHHFDAWTVLADQAMLTCGQVFGAGRNAACCRTFSWALNQGDARG</sequence>
<dbReference type="EMBL" id="CABM01000038">
    <property type="protein sequence ID" value="CBH96963.1"/>
    <property type="molecule type" value="Genomic_DNA"/>
</dbReference>
<gene>
    <name evidence="2" type="ORF">CARN2_2571</name>
</gene>
<proteinExistence type="predicted"/>
<protein>
    <submittedName>
        <fullName evidence="2">Uncharacterized protein</fullName>
    </submittedName>
</protein>
<evidence type="ECO:0000313" key="2">
    <source>
        <dbReference type="EMBL" id="CBH96963.1"/>
    </source>
</evidence>
<accession>E6PPV9</accession>
<dbReference type="AlphaFoldDB" id="E6PPV9"/>
<name>E6PPV9_9ZZZZ</name>